<reference evidence="3 4" key="1">
    <citation type="submission" date="2019-03" db="EMBL/GenBank/DDBJ databases">
        <title>Genomic Encyclopedia of Type Strains, Phase IV (KMG-IV): sequencing the most valuable type-strain genomes for metagenomic binning, comparative biology and taxonomic classification.</title>
        <authorList>
            <person name="Goeker M."/>
        </authorList>
    </citation>
    <scope>NUCLEOTIDE SEQUENCE [LARGE SCALE GENOMIC DNA]</scope>
    <source>
        <strain evidence="3 4">DSM 102940</strain>
    </source>
</reference>
<feature type="chain" id="PRO_5039730585" description="Lipoprotein" evidence="2">
    <location>
        <begin position="22"/>
        <end position="320"/>
    </location>
</feature>
<dbReference type="RefSeq" id="WP_132241989.1">
    <property type="nucleotide sequence ID" value="NZ_SLWV01000001.1"/>
</dbReference>
<gene>
    <name evidence="3" type="ORF">EV214_101321</name>
</gene>
<evidence type="ECO:0000256" key="2">
    <source>
        <dbReference type="SAM" id="SignalP"/>
    </source>
</evidence>
<evidence type="ECO:0000313" key="3">
    <source>
        <dbReference type="EMBL" id="TCO80082.1"/>
    </source>
</evidence>
<accession>A0A4R2L332</accession>
<dbReference type="PROSITE" id="PS51257">
    <property type="entry name" value="PROKAR_LIPOPROTEIN"/>
    <property type="match status" value="1"/>
</dbReference>
<dbReference type="Proteomes" id="UP000294919">
    <property type="component" value="Unassembled WGS sequence"/>
</dbReference>
<evidence type="ECO:0000313" key="4">
    <source>
        <dbReference type="Proteomes" id="UP000294919"/>
    </source>
</evidence>
<dbReference type="EMBL" id="SLWV01000001">
    <property type="protein sequence ID" value="TCO80082.1"/>
    <property type="molecule type" value="Genomic_DNA"/>
</dbReference>
<name>A0A4R2L332_9FIRM</name>
<sequence length="320" mass="36269">MKILKKYILLFMTICMVFSIASCTKKSSEPNSQSEGQPKPLPKTIKEIEKDVLKIMHQADLAPYFQRVIVETKEIEEQKKSKKMEMEMLTKNNENASKQPESSNGEQEKPKPMTIDESILTELLKREKVSSDENQVAKPPKDISEVWKSVNTTIIGIHNKWNVLEPLLTEQSVSPEVIAGFEETLDALTTYGIEKNYIATLSTANNLTSYLPKFMPYFKKEIPPTVFTLKYLTRNVVLNAAINDYDVAQKSLDKIKEQGQSIKSDLIENKAKSTADKFDASVINLQKSIDKKDLNLIRINASIVMKNIMLMIDDLAKSMA</sequence>
<comment type="caution">
    <text evidence="3">The sequence shown here is derived from an EMBL/GenBank/DDBJ whole genome shotgun (WGS) entry which is preliminary data.</text>
</comment>
<dbReference type="OrthoDB" id="2080525at2"/>
<dbReference type="AlphaFoldDB" id="A0A4R2L332"/>
<feature type="region of interest" description="Disordered" evidence="1">
    <location>
        <begin position="92"/>
        <end position="114"/>
    </location>
</feature>
<feature type="compositionally biased region" description="Polar residues" evidence="1">
    <location>
        <begin position="92"/>
        <end position="105"/>
    </location>
</feature>
<organism evidence="3 4">
    <name type="scientific">Marinisporobacter balticus</name>
    <dbReference type="NCBI Taxonomy" id="2018667"/>
    <lineage>
        <taxon>Bacteria</taxon>
        <taxon>Bacillati</taxon>
        <taxon>Bacillota</taxon>
        <taxon>Clostridia</taxon>
        <taxon>Peptostreptococcales</taxon>
        <taxon>Thermotaleaceae</taxon>
        <taxon>Marinisporobacter</taxon>
    </lineage>
</organism>
<evidence type="ECO:0000256" key="1">
    <source>
        <dbReference type="SAM" id="MobiDB-lite"/>
    </source>
</evidence>
<feature type="signal peptide" evidence="2">
    <location>
        <begin position="1"/>
        <end position="21"/>
    </location>
</feature>
<proteinExistence type="predicted"/>
<protein>
    <recommendedName>
        <fullName evidence="5">Lipoprotein</fullName>
    </recommendedName>
</protein>
<keyword evidence="2" id="KW-0732">Signal</keyword>
<evidence type="ECO:0008006" key="5">
    <source>
        <dbReference type="Google" id="ProtNLM"/>
    </source>
</evidence>
<keyword evidence="4" id="KW-1185">Reference proteome</keyword>